<keyword evidence="2" id="KW-0238">DNA-binding</keyword>
<dbReference type="SMART" id="SM00342">
    <property type="entry name" value="HTH_ARAC"/>
    <property type="match status" value="1"/>
</dbReference>
<dbReference type="PROSITE" id="PS01124">
    <property type="entry name" value="HTH_ARAC_FAMILY_2"/>
    <property type="match status" value="1"/>
</dbReference>
<dbReference type="Pfam" id="PF12833">
    <property type="entry name" value="HTH_18"/>
    <property type="match status" value="1"/>
</dbReference>
<dbReference type="Proteomes" id="UP000193990">
    <property type="component" value="Unassembled WGS sequence"/>
</dbReference>
<evidence type="ECO:0000256" key="2">
    <source>
        <dbReference type="ARBA" id="ARBA00023125"/>
    </source>
</evidence>
<dbReference type="PANTHER" id="PTHR46796">
    <property type="entry name" value="HTH-TYPE TRANSCRIPTIONAL ACTIVATOR RHAS-RELATED"/>
    <property type="match status" value="1"/>
</dbReference>
<evidence type="ECO:0000313" key="6">
    <source>
        <dbReference type="Proteomes" id="UP000193990"/>
    </source>
</evidence>
<dbReference type="PANTHER" id="PTHR46796:SF12">
    <property type="entry name" value="HTH-TYPE DNA-BINDING TRANSCRIPTIONAL ACTIVATOR EUTR"/>
    <property type="match status" value="1"/>
</dbReference>
<dbReference type="InterPro" id="IPR018060">
    <property type="entry name" value="HTH_AraC"/>
</dbReference>
<evidence type="ECO:0000256" key="1">
    <source>
        <dbReference type="ARBA" id="ARBA00023015"/>
    </source>
</evidence>
<keyword evidence="3" id="KW-0804">Transcription</keyword>
<keyword evidence="1" id="KW-0805">Transcription regulation</keyword>
<dbReference type="GO" id="GO:0003700">
    <property type="term" value="F:DNA-binding transcription factor activity"/>
    <property type="evidence" value="ECO:0007669"/>
    <property type="project" value="InterPro"/>
</dbReference>
<protein>
    <submittedName>
        <fullName evidence="5">AraC family transcriptional regulator</fullName>
    </submittedName>
</protein>
<dbReference type="STRING" id="56425.AWB93_17165"/>
<accession>A0A1X1R1B1</accession>
<sequence length="354" mass="37419">MTAMSLADSEVTVAAVGTGLAGAVPADLGAPVSPPGGRARSGVAPAAVRHERIRSLDPQAARQFFADAYTPGWRVGGISGPCAVTHRRRRTQSVTVDEVLVHGRATLEIPAGETLVVIQPRGGTLTVADGPLPAADCPVLVADGMSCALQVSGARFDVVSVAPDALQKVAAAHSASPQVQFLNRRPRSRAGIRAWHRALDYAIVTLASPESAQQPLVVAGVAPLLASAMLECFPSTVTDPDLAGDPAIPETLRDAVSFIHRNAAGDVGINDIAAAVHLTPRAVQYLFRRQLDTTPTEYLRRVRLSRAHQELLAGTPPTTTVTEIAQRWGFAHTGRFAVQYRQAYGQSPHTTLRQ</sequence>
<feature type="domain" description="HTH araC/xylS-type" evidence="4">
    <location>
        <begin position="253"/>
        <end position="354"/>
    </location>
</feature>
<evidence type="ECO:0000259" key="4">
    <source>
        <dbReference type="PROSITE" id="PS01124"/>
    </source>
</evidence>
<keyword evidence="6" id="KW-1185">Reference proteome</keyword>
<organism evidence="5 6">
    <name type="scientific">Mycobacterium bohemicum</name>
    <dbReference type="NCBI Taxonomy" id="56425"/>
    <lineage>
        <taxon>Bacteria</taxon>
        <taxon>Bacillati</taxon>
        <taxon>Actinomycetota</taxon>
        <taxon>Actinomycetes</taxon>
        <taxon>Mycobacteriales</taxon>
        <taxon>Mycobacteriaceae</taxon>
        <taxon>Mycobacterium</taxon>
    </lineage>
</organism>
<dbReference type="Gene3D" id="1.10.10.60">
    <property type="entry name" value="Homeodomain-like"/>
    <property type="match status" value="1"/>
</dbReference>
<dbReference type="InterPro" id="IPR009057">
    <property type="entry name" value="Homeodomain-like_sf"/>
</dbReference>
<dbReference type="EMBL" id="LQOK01000038">
    <property type="protein sequence ID" value="ORU97701.1"/>
    <property type="molecule type" value="Genomic_DNA"/>
</dbReference>
<proteinExistence type="predicted"/>
<dbReference type="RefSeq" id="WP_245836921.1">
    <property type="nucleotide sequence ID" value="NZ_JACKSV010000051.1"/>
</dbReference>
<dbReference type="SUPFAM" id="SSF46689">
    <property type="entry name" value="Homeodomain-like"/>
    <property type="match status" value="2"/>
</dbReference>
<comment type="caution">
    <text evidence="5">The sequence shown here is derived from an EMBL/GenBank/DDBJ whole genome shotgun (WGS) entry which is preliminary data.</text>
</comment>
<dbReference type="AlphaFoldDB" id="A0A1X1R1B1"/>
<dbReference type="InterPro" id="IPR018062">
    <property type="entry name" value="HTH_AraC-typ_CS"/>
</dbReference>
<reference evidence="5 6" key="1">
    <citation type="submission" date="2016-01" db="EMBL/GenBank/DDBJ databases">
        <title>The new phylogeny of the genus Mycobacterium.</title>
        <authorList>
            <person name="Tarcisio F."/>
            <person name="Conor M."/>
            <person name="Antonella G."/>
            <person name="Elisabetta G."/>
            <person name="Giulia F.S."/>
            <person name="Sara T."/>
            <person name="Anna F."/>
            <person name="Clotilde B."/>
            <person name="Roberto B."/>
            <person name="Veronica D.S."/>
            <person name="Fabio R."/>
            <person name="Monica P."/>
            <person name="Olivier J."/>
            <person name="Enrico T."/>
            <person name="Nicola S."/>
        </authorList>
    </citation>
    <scope>NUCLEOTIDE SEQUENCE [LARGE SCALE GENOMIC DNA]</scope>
    <source>
        <strain evidence="5 6">DSM 44277</strain>
    </source>
</reference>
<name>A0A1X1R1B1_MYCBE</name>
<dbReference type="InterPro" id="IPR050204">
    <property type="entry name" value="AraC_XylS_family_regulators"/>
</dbReference>
<evidence type="ECO:0000256" key="3">
    <source>
        <dbReference type="ARBA" id="ARBA00023163"/>
    </source>
</evidence>
<dbReference type="GO" id="GO:0043565">
    <property type="term" value="F:sequence-specific DNA binding"/>
    <property type="evidence" value="ECO:0007669"/>
    <property type="project" value="InterPro"/>
</dbReference>
<gene>
    <name evidence="5" type="ORF">AWB93_17165</name>
</gene>
<evidence type="ECO:0000313" key="5">
    <source>
        <dbReference type="EMBL" id="ORU97701.1"/>
    </source>
</evidence>
<dbReference type="PROSITE" id="PS00041">
    <property type="entry name" value="HTH_ARAC_FAMILY_1"/>
    <property type="match status" value="1"/>
</dbReference>